<organism evidence="2">
    <name type="scientific">uncultured Gemmatimonadota bacterium</name>
    <dbReference type="NCBI Taxonomy" id="203437"/>
    <lineage>
        <taxon>Bacteria</taxon>
        <taxon>Pseudomonadati</taxon>
        <taxon>Gemmatimonadota</taxon>
        <taxon>environmental samples</taxon>
    </lineage>
</organism>
<accession>A0A6J4MHZ8</accession>
<sequence length="223" mass="25217">MTPLRDFVRRLGARLRPADHRAVFGEIFRRNAWGDGESVSGPGSTRARGADLRPDLLALLHELGARKLLDAPCGDFNWIEEVADGVPEYVGVDVVPELIEANLREHLSPRRSFLCADLTRDPLPPADVILCRDCLVHFSHRDAWAALENFRRSGSRYLLTITFLDRAENARIRTGEWYPINLQAAPFRFPPPLALVDERCTHTGGIYRDKRLALWEIASLPSR</sequence>
<dbReference type="Pfam" id="PF13649">
    <property type="entry name" value="Methyltransf_25"/>
    <property type="match status" value="1"/>
</dbReference>
<dbReference type="EMBL" id="CADCTV010000745">
    <property type="protein sequence ID" value="CAA9358188.1"/>
    <property type="molecule type" value="Genomic_DNA"/>
</dbReference>
<evidence type="ECO:0000313" key="2">
    <source>
        <dbReference type="EMBL" id="CAA9358188.1"/>
    </source>
</evidence>
<protein>
    <recommendedName>
        <fullName evidence="1">Methyltransferase domain-containing protein</fullName>
    </recommendedName>
</protein>
<dbReference type="InterPro" id="IPR041698">
    <property type="entry name" value="Methyltransf_25"/>
</dbReference>
<proteinExistence type="predicted"/>
<gene>
    <name evidence="2" type="ORF">AVDCRST_MAG89-3570</name>
</gene>
<evidence type="ECO:0000259" key="1">
    <source>
        <dbReference type="Pfam" id="PF13649"/>
    </source>
</evidence>
<dbReference type="SUPFAM" id="SSF53335">
    <property type="entry name" value="S-adenosyl-L-methionine-dependent methyltransferases"/>
    <property type="match status" value="1"/>
</dbReference>
<reference evidence="2" key="1">
    <citation type="submission" date="2020-02" db="EMBL/GenBank/DDBJ databases">
        <authorList>
            <person name="Meier V. D."/>
        </authorList>
    </citation>
    <scope>NUCLEOTIDE SEQUENCE</scope>
    <source>
        <strain evidence="2">AVDCRST_MAG89</strain>
    </source>
</reference>
<name>A0A6J4MHZ8_9BACT</name>
<dbReference type="InterPro" id="IPR029063">
    <property type="entry name" value="SAM-dependent_MTases_sf"/>
</dbReference>
<feature type="domain" description="Methyltransferase" evidence="1">
    <location>
        <begin position="69"/>
        <end position="152"/>
    </location>
</feature>
<dbReference type="AlphaFoldDB" id="A0A6J4MHZ8"/>
<dbReference type="Gene3D" id="3.40.50.150">
    <property type="entry name" value="Vaccinia Virus protein VP39"/>
    <property type="match status" value="1"/>
</dbReference>